<dbReference type="InterPro" id="IPR000719">
    <property type="entry name" value="Prot_kinase_dom"/>
</dbReference>
<dbReference type="SUPFAM" id="SSF56112">
    <property type="entry name" value="Protein kinase-like (PK-like)"/>
    <property type="match status" value="1"/>
</dbReference>
<accession>A0A2N9I9I9</accession>
<feature type="transmembrane region" description="Helical" evidence="7">
    <location>
        <begin position="276"/>
        <end position="298"/>
    </location>
</feature>
<keyword evidence="1" id="KW-0808">Transferase</keyword>
<evidence type="ECO:0000313" key="10">
    <source>
        <dbReference type="EMBL" id="SPD22627.1"/>
    </source>
</evidence>
<name>A0A2N9I9I9_FAGSY</name>
<feature type="compositionally biased region" description="Polar residues" evidence="6">
    <location>
        <begin position="659"/>
        <end position="669"/>
    </location>
</feature>
<keyword evidence="7" id="KW-1133">Transmembrane helix</keyword>
<feature type="chain" id="PRO_5014912532" description="Protein kinase domain-containing protein" evidence="8">
    <location>
        <begin position="24"/>
        <end position="675"/>
    </location>
</feature>
<evidence type="ECO:0000256" key="6">
    <source>
        <dbReference type="SAM" id="MobiDB-lite"/>
    </source>
</evidence>
<dbReference type="Gene3D" id="3.30.200.20">
    <property type="entry name" value="Phosphorylase Kinase, domain 1"/>
    <property type="match status" value="1"/>
</dbReference>
<evidence type="ECO:0000256" key="3">
    <source>
        <dbReference type="ARBA" id="ARBA00022777"/>
    </source>
</evidence>
<keyword evidence="7" id="KW-0472">Membrane</keyword>
<dbReference type="AlphaFoldDB" id="A0A2N9I9I9"/>
<keyword evidence="4 5" id="KW-0067">ATP-binding</keyword>
<dbReference type="InterPro" id="IPR017441">
    <property type="entry name" value="Protein_kinase_ATP_BS"/>
</dbReference>
<evidence type="ECO:0000256" key="4">
    <source>
        <dbReference type="ARBA" id="ARBA00022840"/>
    </source>
</evidence>
<evidence type="ECO:0000256" key="1">
    <source>
        <dbReference type="ARBA" id="ARBA00022679"/>
    </source>
</evidence>
<feature type="domain" description="Protein kinase" evidence="9">
    <location>
        <begin position="338"/>
        <end position="583"/>
    </location>
</feature>
<gene>
    <name evidence="10" type="ORF">FSB_LOCUS50509</name>
</gene>
<dbReference type="InterPro" id="IPR011009">
    <property type="entry name" value="Kinase-like_dom_sf"/>
</dbReference>
<keyword evidence="3" id="KW-0418">Kinase</keyword>
<keyword evidence="8" id="KW-0732">Signal</keyword>
<protein>
    <recommendedName>
        <fullName evidence="9">Protein kinase domain-containing protein</fullName>
    </recommendedName>
</protein>
<dbReference type="Gene3D" id="1.10.510.10">
    <property type="entry name" value="Transferase(Phosphotransferase) domain 1"/>
    <property type="match status" value="2"/>
</dbReference>
<evidence type="ECO:0000256" key="8">
    <source>
        <dbReference type="SAM" id="SignalP"/>
    </source>
</evidence>
<evidence type="ECO:0000256" key="7">
    <source>
        <dbReference type="SAM" id="Phobius"/>
    </source>
</evidence>
<keyword evidence="7" id="KW-0812">Transmembrane</keyword>
<dbReference type="PROSITE" id="PS00108">
    <property type="entry name" value="PROTEIN_KINASE_ST"/>
    <property type="match status" value="1"/>
</dbReference>
<reference evidence="10" key="1">
    <citation type="submission" date="2018-02" db="EMBL/GenBank/DDBJ databases">
        <authorList>
            <person name="Cohen D.B."/>
            <person name="Kent A.D."/>
        </authorList>
    </citation>
    <scope>NUCLEOTIDE SEQUENCE</scope>
</reference>
<evidence type="ECO:0000256" key="2">
    <source>
        <dbReference type="ARBA" id="ARBA00022741"/>
    </source>
</evidence>
<feature type="signal peptide" evidence="8">
    <location>
        <begin position="1"/>
        <end position="23"/>
    </location>
</feature>
<dbReference type="SMART" id="SM00220">
    <property type="entry name" value="S_TKc"/>
    <property type="match status" value="1"/>
</dbReference>
<dbReference type="EMBL" id="OIVN01005468">
    <property type="protein sequence ID" value="SPD22627.1"/>
    <property type="molecule type" value="Genomic_DNA"/>
</dbReference>
<feature type="region of interest" description="Disordered" evidence="6">
    <location>
        <begin position="651"/>
        <end position="675"/>
    </location>
</feature>
<evidence type="ECO:0000256" key="5">
    <source>
        <dbReference type="PROSITE-ProRule" id="PRU10141"/>
    </source>
</evidence>
<keyword evidence="2 5" id="KW-0547">Nucleotide-binding</keyword>
<dbReference type="Pfam" id="PF00069">
    <property type="entry name" value="Pkinase"/>
    <property type="match status" value="1"/>
</dbReference>
<dbReference type="PANTHER" id="PTHR46008">
    <property type="entry name" value="LEAF RUST 10 DISEASE-RESISTANCE LOCUS RECEPTOR-LIKE PROTEIN KINASE-LIKE 1.4"/>
    <property type="match status" value="1"/>
</dbReference>
<dbReference type="FunFam" id="3.30.200.20:FF:000481">
    <property type="entry name" value="Wall-associated receptor kinase-like 14"/>
    <property type="match status" value="1"/>
</dbReference>
<evidence type="ECO:0000259" key="9">
    <source>
        <dbReference type="PROSITE" id="PS50011"/>
    </source>
</evidence>
<dbReference type="PROSITE" id="PS00107">
    <property type="entry name" value="PROTEIN_KINASE_ATP"/>
    <property type="match status" value="1"/>
</dbReference>
<dbReference type="GO" id="GO:0004672">
    <property type="term" value="F:protein kinase activity"/>
    <property type="evidence" value="ECO:0007669"/>
    <property type="project" value="InterPro"/>
</dbReference>
<dbReference type="InterPro" id="IPR008271">
    <property type="entry name" value="Ser/Thr_kinase_AS"/>
</dbReference>
<organism evidence="10">
    <name type="scientific">Fagus sylvatica</name>
    <name type="common">Beechnut</name>
    <dbReference type="NCBI Taxonomy" id="28930"/>
    <lineage>
        <taxon>Eukaryota</taxon>
        <taxon>Viridiplantae</taxon>
        <taxon>Streptophyta</taxon>
        <taxon>Embryophyta</taxon>
        <taxon>Tracheophyta</taxon>
        <taxon>Spermatophyta</taxon>
        <taxon>Magnoliopsida</taxon>
        <taxon>eudicotyledons</taxon>
        <taxon>Gunneridae</taxon>
        <taxon>Pentapetalae</taxon>
        <taxon>rosids</taxon>
        <taxon>fabids</taxon>
        <taxon>Fagales</taxon>
        <taxon>Fagaceae</taxon>
        <taxon>Fagus</taxon>
    </lineage>
</organism>
<proteinExistence type="predicted"/>
<sequence length="675" mass="74929">MIPFPHLVTTIISIFIIVYPTKAQTQTKLSCKSIPYPFGFTDTYPIRLNCNNHSDSIELKQFKVTNITSKSIFVNLPAKCNRSIQFLKPLFDSNNSYLPTWQNSLLLQNCNETIPNGCVLATSLFRDRFDLKSCDSKWSDHNNISCFTQQSTAGKKNSSFMRFEEFNATTCKSLFSSIVVDSERDSPALSLQLEKFELEWWLSGNCGSNSTSICSKNSLCHDVKSSNGGTIGFRCRCMDGLRGDGYTDGQGCRKISDYNVPSYLSGDCGGKTKVRVLLVGIVAGASIVAGLCLLCYFARRRSACLKNRMSAKLLLSAACNSSIPMYPYKEIERATNGFSEKERLGTGAFGTVYAGKLHNDEWVAIKKIKYRDNNSIDQVLNEIKLLSSVSHPNLVRLLGCCIEEGEQILVYEFMPNGTLSQHLQRERGTGLPWTIRLTIASETAQAIAYLHSAMNPPIYHRDIKSSNILLDHSFKSKVADFGLSRLGMTETSHISNSPTRDSRLLVDFSRPQSEVNLAALAMDRIGKGCIDEIIDPLLDLHRDAWTLYSVHKVAELAFRCLAFHSDMRPTMMEVAEELEHIRRSGWTTFEENICMASSVVSSCSSPRIGSEKSLSGMTIGKAGMESQRLIVLKKVDDCLASLAEVKDGSPVSVHEPWLSDQSPPSTNSLLGKGLR</sequence>
<dbReference type="GO" id="GO:0005524">
    <property type="term" value="F:ATP binding"/>
    <property type="evidence" value="ECO:0007669"/>
    <property type="project" value="UniProtKB-UniRule"/>
</dbReference>
<dbReference type="PANTHER" id="PTHR46008:SF62">
    <property type="entry name" value="PROTEIN KINASE DOMAIN-CONTAINING PROTEIN"/>
    <property type="match status" value="1"/>
</dbReference>
<feature type="binding site" evidence="5">
    <location>
        <position position="367"/>
    </location>
    <ligand>
        <name>ATP</name>
        <dbReference type="ChEBI" id="CHEBI:30616"/>
    </ligand>
</feature>
<dbReference type="PROSITE" id="PS50011">
    <property type="entry name" value="PROTEIN_KINASE_DOM"/>
    <property type="match status" value="1"/>
</dbReference>